<sequence length="328" mass="38212">MSKGRILFFNEENHKYVDDLGNPYISVTTLIHKYTEEFKENEIAKACERIGKNPNHPKYLTYKGKSAKQLKLEWQAERDRACSEGTKKHNYLEDCIKSNNGYKKNAKGFIDDRIYTIDDIIKNHRYGILNIDSFAKSGIKDRYPTIYNTIAGLVNVGFKIYAEIGTYDYKYLVSGLIDVLLVRDKEFIILDWKTNKAPIKFEGGYWSKNKNGELDFDDTGNILNEYNYTGKTFQYPLDKLEDSSGNIYAMQLSTYAHLVETFGYKCVGLILCHIRTVPEKRDIFDRVIRNEFQVVEIKKFPYLKNEVVTMLNDYAQKNINNTTINKFI</sequence>
<reference evidence="1 2" key="1">
    <citation type="submission" date="2020-07" db="EMBL/GenBank/DDBJ databases">
        <title>Taxonomic proposal: Crassvirales, a new order of highly abundant and diverse bacterial viruses.</title>
        <authorList>
            <person name="Shkoporov A.N."/>
            <person name="Stockdale S.R."/>
            <person name="Guerin E."/>
            <person name="Ross R.P."/>
            <person name="Hill C."/>
        </authorList>
    </citation>
    <scope>NUCLEOTIDE SEQUENCE [LARGE SCALE GENOMIC DNA]</scope>
</reference>
<dbReference type="RefSeq" id="YP_010111976.1">
    <property type="nucleotide sequence ID" value="NC_055886.1"/>
</dbReference>
<dbReference type="EMBL" id="MT774393">
    <property type="protein sequence ID" value="QOR59818.1"/>
    <property type="molecule type" value="Genomic_DNA"/>
</dbReference>
<dbReference type="InterPro" id="IPR011604">
    <property type="entry name" value="PDDEXK-like_dom_sf"/>
</dbReference>
<accession>A0A7M1RZM7</accession>
<dbReference type="KEGG" id="vg:65130430"/>
<protein>
    <recommendedName>
        <fullName evidence="3">PD-(D/E)XK endonuclease-like domain-containing protein</fullName>
    </recommendedName>
</protein>
<keyword evidence="2" id="KW-1185">Reference proteome</keyword>
<evidence type="ECO:0000313" key="2">
    <source>
        <dbReference type="Proteomes" id="UP000594097"/>
    </source>
</evidence>
<evidence type="ECO:0008006" key="3">
    <source>
        <dbReference type="Google" id="ProtNLM"/>
    </source>
</evidence>
<dbReference type="Gene3D" id="3.90.320.10">
    <property type="match status" value="1"/>
</dbReference>
<dbReference type="GeneID" id="65130430"/>
<proteinExistence type="predicted"/>
<dbReference type="Proteomes" id="UP000594097">
    <property type="component" value="Segment"/>
</dbReference>
<name>A0A7M1RZM7_9CAUD</name>
<evidence type="ECO:0000313" key="1">
    <source>
        <dbReference type="EMBL" id="QOR59818.1"/>
    </source>
</evidence>
<organism evidence="1 2">
    <name type="scientific">uncultured phage cr127_1</name>
    <dbReference type="NCBI Taxonomy" id="2772077"/>
    <lineage>
        <taxon>Viruses</taxon>
        <taxon>Duplodnaviria</taxon>
        <taxon>Heunggongvirae</taxon>
        <taxon>Uroviricota</taxon>
        <taxon>Caudoviricetes</taxon>
        <taxon>Crassvirales</taxon>
        <taxon>Crevaviridae</taxon>
        <taxon>Doltivirinae</taxon>
        <taxon>Kahucivirus</taxon>
        <taxon>Kahucivirus intestinalis</taxon>
    </lineage>
</organism>